<evidence type="ECO:0000313" key="6">
    <source>
        <dbReference type="EMBL" id="RVT93519.1"/>
    </source>
</evidence>
<evidence type="ECO:0000256" key="2">
    <source>
        <dbReference type="ARBA" id="ARBA00023015"/>
    </source>
</evidence>
<dbReference type="PROSITE" id="PS50931">
    <property type="entry name" value="HTH_LYSR"/>
    <property type="match status" value="1"/>
</dbReference>
<dbReference type="CDD" id="cd08415">
    <property type="entry name" value="PBP2_LysR_opines_like"/>
    <property type="match status" value="1"/>
</dbReference>
<dbReference type="SUPFAM" id="SSF46785">
    <property type="entry name" value="Winged helix' DNA-binding domain"/>
    <property type="match status" value="1"/>
</dbReference>
<comment type="similarity">
    <text evidence="1">Belongs to the LysR transcriptional regulatory family.</text>
</comment>
<dbReference type="InterPro" id="IPR036390">
    <property type="entry name" value="WH_DNA-bd_sf"/>
</dbReference>
<dbReference type="GO" id="GO:0010628">
    <property type="term" value="P:positive regulation of gene expression"/>
    <property type="evidence" value="ECO:0007669"/>
    <property type="project" value="TreeGrafter"/>
</dbReference>
<dbReference type="GO" id="GO:0003700">
    <property type="term" value="F:DNA-binding transcription factor activity"/>
    <property type="evidence" value="ECO:0007669"/>
    <property type="project" value="InterPro"/>
</dbReference>
<sequence>MAREVNLRQIEAFKAVIETGTVSAGAGMLNISQPAMSQLIAHMETDAGLKLFDRVKGRLVPTDRGMRLYEEIGRIFAGVRQVQNALEAIRREEQGTLAIGVMPALASSFIPQALPAFVRDSGNVFCSVQQMSSQWILDWLIARKLDVGLVGAGFDNPYVVSEPLIEHPLVCIMPSGHPLSAKTVIEPNDLEDVPFVTLHPDTNIGRRVQDMFEAYNVRPRAVAIANVAPTLCECVAAGLGVTLIHPLSVSGHSGRLAVRRFEPEIPYHYQLCRMADTRNAEIIDAFAERLRLTAAEVSRSLLTDS</sequence>
<accession>A0A437M792</accession>
<dbReference type="Proteomes" id="UP000282971">
    <property type="component" value="Unassembled WGS sequence"/>
</dbReference>
<dbReference type="RefSeq" id="WP_127742211.1">
    <property type="nucleotide sequence ID" value="NZ_SACN01000001.1"/>
</dbReference>
<evidence type="ECO:0000256" key="1">
    <source>
        <dbReference type="ARBA" id="ARBA00009437"/>
    </source>
</evidence>
<evidence type="ECO:0000256" key="4">
    <source>
        <dbReference type="ARBA" id="ARBA00023163"/>
    </source>
</evidence>
<dbReference type="PANTHER" id="PTHR30427:SF1">
    <property type="entry name" value="TRANSCRIPTIONAL ACTIVATOR PROTEIN LYSR"/>
    <property type="match status" value="1"/>
</dbReference>
<dbReference type="Pfam" id="PF00126">
    <property type="entry name" value="HTH_1"/>
    <property type="match status" value="1"/>
</dbReference>
<keyword evidence="4" id="KW-0804">Transcription</keyword>
<evidence type="ECO:0000259" key="5">
    <source>
        <dbReference type="PROSITE" id="PS50931"/>
    </source>
</evidence>
<gene>
    <name evidence="6" type="ORF">EOD43_06510</name>
</gene>
<reference evidence="6 7" key="1">
    <citation type="submission" date="2019-01" db="EMBL/GenBank/DDBJ databases">
        <authorList>
            <person name="Chen W.-M."/>
        </authorList>
    </citation>
    <scope>NUCLEOTIDE SEQUENCE [LARGE SCALE GENOMIC DNA]</scope>
    <source>
        <strain evidence="6 7">CCP-7</strain>
    </source>
</reference>
<dbReference type="GO" id="GO:0043565">
    <property type="term" value="F:sequence-specific DNA binding"/>
    <property type="evidence" value="ECO:0007669"/>
    <property type="project" value="TreeGrafter"/>
</dbReference>
<dbReference type="InterPro" id="IPR005119">
    <property type="entry name" value="LysR_subst-bd"/>
</dbReference>
<keyword evidence="7" id="KW-1185">Reference proteome</keyword>
<evidence type="ECO:0000256" key="3">
    <source>
        <dbReference type="ARBA" id="ARBA00023125"/>
    </source>
</evidence>
<dbReference type="PANTHER" id="PTHR30427">
    <property type="entry name" value="TRANSCRIPTIONAL ACTIVATOR PROTEIN LYSR"/>
    <property type="match status" value="1"/>
</dbReference>
<dbReference type="Pfam" id="PF03466">
    <property type="entry name" value="LysR_substrate"/>
    <property type="match status" value="1"/>
</dbReference>
<evidence type="ECO:0000313" key="7">
    <source>
        <dbReference type="Proteomes" id="UP000282971"/>
    </source>
</evidence>
<keyword evidence="3" id="KW-0238">DNA-binding</keyword>
<feature type="domain" description="HTH lysR-type" evidence="5">
    <location>
        <begin position="5"/>
        <end position="62"/>
    </location>
</feature>
<organism evidence="6 7">
    <name type="scientific">Sphingomonas crocodyli</name>
    <dbReference type="NCBI Taxonomy" id="1979270"/>
    <lineage>
        <taxon>Bacteria</taxon>
        <taxon>Pseudomonadati</taxon>
        <taxon>Pseudomonadota</taxon>
        <taxon>Alphaproteobacteria</taxon>
        <taxon>Sphingomonadales</taxon>
        <taxon>Sphingomonadaceae</taxon>
        <taxon>Sphingomonas</taxon>
    </lineage>
</organism>
<dbReference type="Gene3D" id="3.40.190.290">
    <property type="match status" value="1"/>
</dbReference>
<dbReference type="AlphaFoldDB" id="A0A437M792"/>
<dbReference type="GO" id="GO:0009089">
    <property type="term" value="P:lysine biosynthetic process via diaminopimelate"/>
    <property type="evidence" value="ECO:0007669"/>
    <property type="project" value="TreeGrafter"/>
</dbReference>
<name>A0A437M792_9SPHN</name>
<proteinExistence type="inferred from homology"/>
<dbReference type="Gene3D" id="1.10.10.10">
    <property type="entry name" value="Winged helix-like DNA-binding domain superfamily/Winged helix DNA-binding domain"/>
    <property type="match status" value="1"/>
</dbReference>
<dbReference type="InterPro" id="IPR037424">
    <property type="entry name" value="NocR_PBP2"/>
</dbReference>
<dbReference type="InterPro" id="IPR036388">
    <property type="entry name" value="WH-like_DNA-bd_sf"/>
</dbReference>
<comment type="caution">
    <text evidence="6">The sequence shown here is derived from an EMBL/GenBank/DDBJ whole genome shotgun (WGS) entry which is preliminary data.</text>
</comment>
<dbReference type="EMBL" id="SACN01000001">
    <property type="protein sequence ID" value="RVT93519.1"/>
    <property type="molecule type" value="Genomic_DNA"/>
</dbReference>
<dbReference type="OrthoDB" id="8479870at2"/>
<dbReference type="InterPro" id="IPR000847">
    <property type="entry name" value="LysR_HTH_N"/>
</dbReference>
<protein>
    <submittedName>
        <fullName evidence="6">LysR family transcriptional regulator</fullName>
    </submittedName>
</protein>
<keyword evidence="2" id="KW-0805">Transcription regulation</keyword>
<dbReference type="PRINTS" id="PR00039">
    <property type="entry name" value="HTHLYSR"/>
</dbReference>
<dbReference type="SUPFAM" id="SSF53850">
    <property type="entry name" value="Periplasmic binding protein-like II"/>
    <property type="match status" value="1"/>
</dbReference>